<reference evidence="2 3" key="1">
    <citation type="submission" date="2014-07" db="EMBL/GenBank/DDBJ databases">
        <authorList>
            <person name="McCorrison J."/>
            <person name="Sanka R."/>
            <person name="Torralba M."/>
            <person name="Gillis M."/>
            <person name="Haft D.H."/>
            <person name="Methe B."/>
            <person name="Sutton G."/>
            <person name="Nelson K.E."/>
        </authorList>
    </citation>
    <scope>NUCLEOTIDE SEQUENCE [LARGE SCALE GENOMIC DNA]</scope>
    <source>
        <strain evidence="2 3">S7-1-13</strain>
    </source>
</reference>
<proteinExistence type="predicted"/>
<feature type="region of interest" description="Disordered" evidence="1">
    <location>
        <begin position="370"/>
        <end position="402"/>
    </location>
</feature>
<evidence type="ECO:0000313" key="3">
    <source>
        <dbReference type="Proteomes" id="UP000029579"/>
    </source>
</evidence>
<gene>
    <name evidence="2" type="ORF">HMPREF1630_02545</name>
</gene>
<dbReference type="RefSeq" id="WP_037326749.1">
    <property type="nucleotide sequence ID" value="NZ_JRMW01000025.1"/>
</dbReference>
<evidence type="ECO:0000313" key="2">
    <source>
        <dbReference type="EMBL" id="KGF04701.1"/>
    </source>
</evidence>
<sequence length="493" mass="55556">MKRKSHKIIKACALGLSFLLVGGIAVSPITKTYAQERAANTSTTSIKKIMIEYTPKQGSNYTGAWLWMEGTQKFECFVPFRDANGKKIIETEIDCADNANIGYIIADIKKNENGDGYIWGDKDKSYTNPYESDDSKKNNRYITVGSGGIKFSLKEGEADPTSKDELKSLADRVKEELTELNAKDLRVWKDERINWGYALEKTSTNGLEGEYKELYEALNNADVSDASDRNSFTEILEPKAGEIKLTFKDKSTLKLKNKLYVSNYITSSTNAPDDVVDIELMAGEGVDIVDASDSNNVIARGDKATPASYKKYKAKPGTDIKTYKFSDAIPPILELVKLKQQDGYENPVWTSQNGTDFKVDKNNRVFTAKAVKKSENKKPNQPEQPNPEKKPEDKPKQKESKSRSYYNRLLAGAFQIPKQKTSKVTQDQYDRLRKAYMENKIMVKSAKFLLENAPNTIKPVKAKLERQVKNAESIIVRTEKILKILDETGLYTK</sequence>
<feature type="compositionally biased region" description="Basic and acidic residues" evidence="1">
    <location>
        <begin position="372"/>
        <end position="402"/>
    </location>
</feature>
<dbReference type="EMBL" id="JRMW01000025">
    <property type="protein sequence ID" value="KGF04701.1"/>
    <property type="molecule type" value="Genomic_DNA"/>
</dbReference>
<protein>
    <submittedName>
        <fullName evidence="2">Uncharacterized protein</fullName>
    </submittedName>
</protein>
<dbReference type="AlphaFoldDB" id="A0A095X4T8"/>
<dbReference type="OrthoDB" id="1698539at2"/>
<comment type="caution">
    <text evidence="2">The sequence shown here is derived from an EMBL/GenBank/DDBJ whole genome shotgun (WGS) entry which is preliminary data.</text>
</comment>
<organism evidence="2 3">
    <name type="scientific">Anaerococcus lactolyticus S7-1-13</name>
    <dbReference type="NCBI Taxonomy" id="1284686"/>
    <lineage>
        <taxon>Bacteria</taxon>
        <taxon>Bacillati</taxon>
        <taxon>Bacillota</taxon>
        <taxon>Tissierellia</taxon>
        <taxon>Tissierellales</taxon>
        <taxon>Peptoniphilaceae</taxon>
        <taxon>Anaerococcus</taxon>
    </lineage>
</organism>
<accession>A0A095X4T8</accession>
<dbReference type="eggNOG" id="COG1579">
    <property type="taxonomic scope" value="Bacteria"/>
</dbReference>
<dbReference type="Proteomes" id="UP000029579">
    <property type="component" value="Unassembled WGS sequence"/>
</dbReference>
<name>A0A095X4T8_9FIRM</name>
<evidence type="ECO:0000256" key="1">
    <source>
        <dbReference type="SAM" id="MobiDB-lite"/>
    </source>
</evidence>